<organism evidence="6">
    <name type="scientific">marine metagenome</name>
    <dbReference type="NCBI Taxonomy" id="408172"/>
    <lineage>
        <taxon>unclassified sequences</taxon>
        <taxon>metagenomes</taxon>
        <taxon>ecological metagenomes</taxon>
    </lineage>
</organism>
<dbReference type="Pfam" id="PF01027">
    <property type="entry name" value="Bax1-I"/>
    <property type="match status" value="1"/>
</dbReference>
<reference evidence="6" key="1">
    <citation type="submission" date="2018-05" db="EMBL/GenBank/DDBJ databases">
        <authorList>
            <person name="Lanie J.A."/>
            <person name="Ng W.-L."/>
            <person name="Kazmierczak K.M."/>
            <person name="Andrzejewski T.M."/>
            <person name="Davidsen T.M."/>
            <person name="Wayne K.J."/>
            <person name="Tettelin H."/>
            <person name="Glass J.I."/>
            <person name="Rusch D."/>
            <person name="Podicherti R."/>
            <person name="Tsui H.-C.T."/>
            <person name="Winkler M.E."/>
        </authorList>
    </citation>
    <scope>NUCLEOTIDE SEQUENCE</scope>
</reference>
<feature type="transmembrane region" description="Helical" evidence="5">
    <location>
        <begin position="201"/>
        <end position="223"/>
    </location>
</feature>
<feature type="transmembrane region" description="Helical" evidence="5">
    <location>
        <begin position="268"/>
        <end position="289"/>
    </location>
</feature>
<evidence type="ECO:0000256" key="4">
    <source>
        <dbReference type="ARBA" id="ARBA00023136"/>
    </source>
</evidence>
<evidence type="ECO:0000313" key="6">
    <source>
        <dbReference type="EMBL" id="SUZ58644.1"/>
    </source>
</evidence>
<dbReference type="PANTHER" id="PTHR23291">
    <property type="entry name" value="BAX INHIBITOR-RELATED"/>
    <property type="match status" value="1"/>
</dbReference>
<evidence type="ECO:0000256" key="5">
    <source>
        <dbReference type="SAM" id="Phobius"/>
    </source>
</evidence>
<gene>
    <name evidence="6" type="ORF">METZ01_LOCUS11498</name>
</gene>
<keyword evidence="2 5" id="KW-0812">Transmembrane</keyword>
<protein>
    <submittedName>
        <fullName evidence="6">Uncharacterized protein</fullName>
    </submittedName>
</protein>
<evidence type="ECO:0000256" key="3">
    <source>
        <dbReference type="ARBA" id="ARBA00022989"/>
    </source>
</evidence>
<feature type="transmembrane region" description="Helical" evidence="5">
    <location>
        <begin position="60"/>
        <end position="83"/>
    </location>
</feature>
<sequence length="291" mass="33598">MEDILLVRTFTIIGGMLVITTIFSKINKAYETSAEAWITIIGGFLFFFLTYIYANQYPINLIYAGIFSAFLGWDLGPGIAFLGEKIKFREYLKKIGVNSKFIYEKSTKKTHESLADKYFRKQKDFTKKLVFYYEKDSSITFAADSKEMLEIHKQFKEKVTQKDIDSYSEKWQNIVFQALIATTLSVFLTLLVVYITDYDFGFLGIFLFISLFSVIIIELLNYFIFKSTSFRKITACVGIIIFTLYLVYDFNRLEKAVAQGDESWGTAVKIAMALYLDIINLFAYILELLSG</sequence>
<comment type="subcellular location">
    <subcellularLocation>
        <location evidence="1">Membrane</location>
        <topology evidence="1">Multi-pass membrane protein</topology>
    </subcellularLocation>
</comment>
<dbReference type="InterPro" id="IPR006214">
    <property type="entry name" value="Bax_inhibitor_1-related"/>
</dbReference>
<dbReference type="EMBL" id="UINC01000632">
    <property type="protein sequence ID" value="SUZ58644.1"/>
    <property type="molecule type" value="Genomic_DNA"/>
</dbReference>
<name>A0A381NWV0_9ZZZZ</name>
<feature type="transmembrane region" description="Helical" evidence="5">
    <location>
        <begin position="36"/>
        <end position="54"/>
    </location>
</feature>
<proteinExistence type="predicted"/>
<accession>A0A381NWV0</accession>
<dbReference type="GO" id="GO:0005886">
    <property type="term" value="C:plasma membrane"/>
    <property type="evidence" value="ECO:0007669"/>
    <property type="project" value="TreeGrafter"/>
</dbReference>
<feature type="transmembrane region" description="Helical" evidence="5">
    <location>
        <begin position="230"/>
        <end position="248"/>
    </location>
</feature>
<keyword evidence="3 5" id="KW-1133">Transmembrane helix</keyword>
<keyword evidence="4 5" id="KW-0472">Membrane</keyword>
<evidence type="ECO:0000256" key="1">
    <source>
        <dbReference type="ARBA" id="ARBA00004141"/>
    </source>
</evidence>
<dbReference type="PANTHER" id="PTHR23291:SF50">
    <property type="entry name" value="PROTEIN LIFEGUARD 4"/>
    <property type="match status" value="1"/>
</dbReference>
<feature type="transmembrane region" description="Helical" evidence="5">
    <location>
        <begin position="6"/>
        <end position="24"/>
    </location>
</feature>
<dbReference type="AlphaFoldDB" id="A0A381NWV0"/>
<evidence type="ECO:0000256" key="2">
    <source>
        <dbReference type="ARBA" id="ARBA00022692"/>
    </source>
</evidence>
<feature type="transmembrane region" description="Helical" evidence="5">
    <location>
        <begin position="174"/>
        <end position="195"/>
    </location>
</feature>